<gene>
    <name evidence="1" type="ORF">G8E09_19710</name>
</gene>
<dbReference type="RefSeq" id="WP_167564516.1">
    <property type="nucleotide sequence ID" value="NZ_CP049809.1"/>
</dbReference>
<reference evidence="1 2" key="1">
    <citation type="submission" date="2020-03" db="EMBL/GenBank/DDBJ databases">
        <authorList>
            <person name="Zhang L."/>
            <person name="Han X."/>
            <person name="Chen Y."/>
            <person name="Yu Y."/>
        </authorList>
    </citation>
    <scope>NUCLEOTIDE SEQUENCE [LARGE SCALE GENOMIC DNA]</scope>
    <source>
        <strain evidence="1 2">A1254</strain>
        <plasmid evidence="2">pa1254_3</plasmid>
    </source>
</reference>
<dbReference type="EMBL" id="CP049809">
    <property type="protein sequence ID" value="QIT20033.1"/>
    <property type="molecule type" value="Genomic_DNA"/>
</dbReference>
<proteinExistence type="predicted"/>
<keyword evidence="1" id="KW-0614">Plasmid</keyword>
<accession>A0A6H0G082</accession>
<name>A0A6H0G082_ACIPI</name>
<dbReference type="AlphaFoldDB" id="A0A6H0G082"/>
<dbReference type="Proteomes" id="UP000501692">
    <property type="component" value="Plasmid pA1254_3"/>
</dbReference>
<evidence type="ECO:0000313" key="2">
    <source>
        <dbReference type="Proteomes" id="UP000501692"/>
    </source>
</evidence>
<organism evidence="1 2">
    <name type="scientific">Acinetobacter pittii</name>
    <name type="common">Acinetobacter genomosp. 3</name>
    <dbReference type="NCBI Taxonomy" id="48296"/>
    <lineage>
        <taxon>Bacteria</taxon>
        <taxon>Pseudomonadati</taxon>
        <taxon>Pseudomonadota</taxon>
        <taxon>Gammaproteobacteria</taxon>
        <taxon>Moraxellales</taxon>
        <taxon>Moraxellaceae</taxon>
        <taxon>Acinetobacter</taxon>
        <taxon>Acinetobacter calcoaceticus/baumannii complex</taxon>
    </lineage>
</organism>
<evidence type="ECO:0000313" key="1">
    <source>
        <dbReference type="EMBL" id="QIT20033.1"/>
    </source>
</evidence>
<sequence length="111" mass="13026">MNNLQIVIAQALHSYEFEHMEQSISKSISDTILEILVNDGPFEKIDCYLYSKKDSKKILKSSIHYVIAVLERAKYRVQKAQQDNLSPLYICLYVFKKIEGFIEYLNTKFQL</sequence>
<geneLocation type="plasmid" evidence="2">
    <name>pa1254_3</name>
</geneLocation>
<protein>
    <submittedName>
        <fullName evidence="1">Uncharacterized protein</fullName>
    </submittedName>
</protein>